<gene>
    <name evidence="1" type="ORF">M9H77_17411</name>
</gene>
<comment type="caution">
    <text evidence="1">The sequence shown here is derived from an EMBL/GenBank/DDBJ whole genome shotgun (WGS) entry which is preliminary data.</text>
</comment>
<dbReference type="EMBL" id="CM044704">
    <property type="protein sequence ID" value="KAI5667558.1"/>
    <property type="molecule type" value="Genomic_DNA"/>
</dbReference>
<reference evidence="2" key="1">
    <citation type="journal article" date="2023" name="Nat. Plants">
        <title>Single-cell RNA sequencing provides a high-resolution roadmap for understanding the multicellular compartmentation of specialized metabolism.</title>
        <authorList>
            <person name="Sun S."/>
            <person name="Shen X."/>
            <person name="Li Y."/>
            <person name="Li Y."/>
            <person name="Wang S."/>
            <person name="Li R."/>
            <person name="Zhang H."/>
            <person name="Shen G."/>
            <person name="Guo B."/>
            <person name="Wei J."/>
            <person name="Xu J."/>
            <person name="St-Pierre B."/>
            <person name="Chen S."/>
            <person name="Sun C."/>
        </authorList>
    </citation>
    <scope>NUCLEOTIDE SEQUENCE [LARGE SCALE GENOMIC DNA]</scope>
</reference>
<proteinExistence type="predicted"/>
<accession>A0ACC0B4L1</accession>
<organism evidence="1 2">
    <name type="scientific">Catharanthus roseus</name>
    <name type="common">Madagascar periwinkle</name>
    <name type="synonym">Vinca rosea</name>
    <dbReference type="NCBI Taxonomy" id="4058"/>
    <lineage>
        <taxon>Eukaryota</taxon>
        <taxon>Viridiplantae</taxon>
        <taxon>Streptophyta</taxon>
        <taxon>Embryophyta</taxon>
        <taxon>Tracheophyta</taxon>
        <taxon>Spermatophyta</taxon>
        <taxon>Magnoliopsida</taxon>
        <taxon>eudicotyledons</taxon>
        <taxon>Gunneridae</taxon>
        <taxon>Pentapetalae</taxon>
        <taxon>asterids</taxon>
        <taxon>lamiids</taxon>
        <taxon>Gentianales</taxon>
        <taxon>Apocynaceae</taxon>
        <taxon>Rauvolfioideae</taxon>
        <taxon>Vinceae</taxon>
        <taxon>Catharanthinae</taxon>
        <taxon>Catharanthus</taxon>
    </lineage>
</organism>
<protein>
    <submittedName>
        <fullName evidence="1">Uncharacterized protein</fullName>
    </submittedName>
</protein>
<evidence type="ECO:0000313" key="1">
    <source>
        <dbReference type="EMBL" id="KAI5667558.1"/>
    </source>
</evidence>
<sequence length="101" mass="12048">MSGFMKTSLPLFKRCCYKPQVSTYKGFPKKDDTPKVPFKDSYKPNMEEKAINYPTKKTLIFREDLNGWIEKDEDDCLEDIFDEKENHNDELWKKNRGTRSE</sequence>
<evidence type="ECO:0000313" key="2">
    <source>
        <dbReference type="Proteomes" id="UP001060085"/>
    </source>
</evidence>
<keyword evidence="2" id="KW-1185">Reference proteome</keyword>
<dbReference type="Proteomes" id="UP001060085">
    <property type="component" value="Linkage Group LG04"/>
</dbReference>
<name>A0ACC0B4L1_CATRO</name>